<proteinExistence type="predicted"/>
<gene>
    <name evidence="2" type="ORF">B9Z55_026798</name>
</gene>
<name>A0A2G5SHU4_9PELO</name>
<feature type="domain" description="DUF38" evidence="1">
    <location>
        <begin position="109"/>
        <end position="240"/>
    </location>
</feature>
<organism evidence="2 3">
    <name type="scientific">Caenorhabditis nigoni</name>
    <dbReference type="NCBI Taxonomy" id="1611254"/>
    <lineage>
        <taxon>Eukaryota</taxon>
        <taxon>Metazoa</taxon>
        <taxon>Ecdysozoa</taxon>
        <taxon>Nematoda</taxon>
        <taxon>Chromadorea</taxon>
        <taxon>Rhabditida</taxon>
        <taxon>Rhabditina</taxon>
        <taxon>Rhabditomorpha</taxon>
        <taxon>Rhabditoidea</taxon>
        <taxon>Rhabditidae</taxon>
        <taxon>Peloderinae</taxon>
        <taxon>Caenorhabditis</taxon>
    </lineage>
</organism>
<dbReference type="Proteomes" id="UP000230233">
    <property type="component" value="Unassembled WGS sequence"/>
</dbReference>
<sequence length="304" mass="35386">MFVIYEEGEKEKSCVISKNPVKLIKTDEHFLDAFFNDFEHILENQKSKLTDLIIGMDSFTKSEGYISSPLSKFQSIFSHLLCYRFPKFEKVLTISALERNRQHTKNSSRMMAKFEAILKSRTVPLEVKNLRLTVFESQIFGILRFIRTKSLKGYRTLQFGLSEKKDTLALGSISKCETLKNMEYLGIYDFVMTNPISDFLNIPELLLIRGSISRDDILIIKQAFITNPRLKKWNLELGNSEGDEVIYEVLGRTFNGQPNKWFFETPNFKETLSIHYTKRPTYTNIVFTRINLIDVPKNALIRCE</sequence>
<evidence type="ECO:0000259" key="1">
    <source>
        <dbReference type="Pfam" id="PF01827"/>
    </source>
</evidence>
<dbReference type="AlphaFoldDB" id="A0A2G5SHU4"/>
<reference evidence="3" key="1">
    <citation type="submission" date="2017-10" db="EMBL/GenBank/DDBJ databases">
        <title>Rapid genome shrinkage in a self-fertile nematode reveals novel sperm competition proteins.</title>
        <authorList>
            <person name="Yin D."/>
            <person name="Schwarz E.M."/>
            <person name="Thomas C.G."/>
            <person name="Felde R.L."/>
            <person name="Korf I.F."/>
            <person name="Cutter A.D."/>
            <person name="Schartner C.M."/>
            <person name="Ralston E.J."/>
            <person name="Meyer B.J."/>
            <person name="Haag E.S."/>
        </authorList>
    </citation>
    <scope>NUCLEOTIDE SEQUENCE [LARGE SCALE GENOMIC DNA]</scope>
    <source>
        <strain evidence="3">JU1422</strain>
    </source>
</reference>
<evidence type="ECO:0000313" key="3">
    <source>
        <dbReference type="Proteomes" id="UP000230233"/>
    </source>
</evidence>
<dbReference type="PANTHER" id="PTHR23014:SF1">
    <property type="entry name" value="DUF38 DOMAIN-CONTAINING PROTEIN-RELATED"/>
    <property type="match status" value="1"/>
</dbReference>
<dbReference type="Pfam" id="PF01827">
    <property type="entry name" value="FTH"/>
    <property type="match status" value="1"/>
</dbReference>
<protein>
    <recommendedName>
        <fullName evidence="1">DUF38 domain-containing protein</fullName>
    </recommendedName>
</protein>
<accession>A0A2G5SHU4</accession>
<evidence type="ECO:0000313" key="2">
    <source>
        <dbReference type="EMBL" id="PIC14512.1"/>
    </source>
</evidence>
<keyword evidence="3" id="KW-1185">Reference proteome</keyword>
<comment type="caution">
    <text evidence="2">The sequence shown here is derived from an EMBL/GenBank/DDBJ whole genome shotgun (WGS) entry which is preliminary data.</text>
</comment>
<dbReference type="PANTHER" id="PTHR23014">
    <property type="entry name" value="F-BOX A PROTEIN"/>
    <property type="match status" value="1"/>
</dbReference>
<dbReference type="InterPro" id="IPR002900">
    <property type="entry name" value="DUF38/FTH_CAE_spp"/>
</dbReference>
<dbReference type="EMBL" id="PDUG01000007">
    <property type="protein sequence ID" value="PIC14512.1"/>
    <property type="molecule type" value="Genomic_DNA"/>
</dbReference>